<feature type="domain" description="FBD" evidence="1">
    <location>
        <begin position="71"/>
        <end position="143"/>
    </location>
</feature>
<dbReference type="InterPro" id="IPR050232">
    <property type="entry name" value="FBL13/AtMIF1-like"/>
</dbReference>
<dbReference type="Proteomes" id="UP001341840">
    <property type="component" value="Unassembled WGS sequence"/>
</dbReference>
<dbReference type="PANTHER" id="PTHR31900:SF34">
    <property type="entry name" value="EMB|CAB62440.1-RELATED"/>
    <property type="match status" value="1"/>
</dbReference>
<evidence type="ECO:0000313" key="2">
    <source>
        <dbReference type="EMBL" id="MED6137218.1"/>
    </source>
</evidence>
<reference evidence="2 3" key="1">
    <citation type="journal article" date="2023" name="Plants (Basel)">
        <title>Bridging the Gap: Combining Genomics and Transcriptomics Approaches to Understand Stylosanthes scabra, an Orphan Legume from the Brazilian Caatinga.</title>
        <authorList>
            <person name="Ferreira-Neto J.R.C."/>
            <person name="da Silva M.D."/>
            <person name="Binneck E."/>
            <person name="de Melo N.F."/>
            <person name="da Silva R.H."/>
            <person name="de Melo A.L.T.M."/>
            <person name="Pandolfi V."/>
            <person name="Bustamante F.O."/>
            <person name="Brasileiro-Vidal A.C."/>
            <person name="Benko-Iseppon A.M."/>
        </authorList>
    </citation>
    <scope>NUCLEOTIDE SEQUENCE [LARGE SCALE GENOMIC DNA]</scope>
    <source>
        <tissue evidence="2">Leaves</tissue>
    </source>
</reference>
<accession>A0ABU6SML5</accession>
<dbReference type="InterPro" id="IPR006566">
    <property type="entry name" value="FBD"/>
</dbReference>
<dbReference type="Pfam" id="PF08387">
    <property type="entry name" value="FBD"/>
    <property type="match status" value="1"/>
</dbReference>
<dbReference type="SMART" id="SM00579">
    <property type="entry name" value="FBD"/>
    <property type="match status" value="1"/>
</dbReference>
<name>A0ABU6SML5_9FABA</name>
<evidence type="ECO:0000259" key="1">
    <source>
        <dbReference type="SMART" id="SM00579"/>
    </source>
</evidence>
<sequence>MCLFEATALELPKFCCLLNLELDVISFNSNFLMNLLHNCDVLQVFAIHNRKHRHMNWVEYTGPAPPTGVPICVTSHLKIFKFGEYEDGADEHAFTAYLLKRGLVLETAEIHPLSDFDIWRKHDILKRLSAMPRGSNICQIKFDSLRY</sequence>
<proteinExistence type="predicted"/>
<dbReference type="PANTHER" id="PTHR31900">
    <property type="entry name" value="F-BOX/RNI SUPERFAMILY PROTEIN-RELATED"/>
    <property type="match status" value="1"/>
</dbReference>
<gene>
    <name evidence="2" type="ORF">PIB30_062994</name>
</gene>
<comment type="caution">
    <text evidence="2">The sequence shown here is derived from an EMBL/GenBank/DDBJ whole genome shotgun (WGS) entry which is preliminary data.</text>
</comment>
<protein>
    <recommendedName>
        <fullName evidence="1">FBD domain-containing protein</fullName>
    </recommendedName>
</protein>
<organism evidence="2 3">
    <name type="scientific">Stylosanthes scabra</name>
    <dbReference type="NCBI Taxonomy" id="79078"/>
    <lineage>
        <taxon>Eukaryota</taxon>
        <taxon>Viridiplantae</taxon>
        <taxon>Streptophyta</taxon>
        <taxon>Embryophyta</taxon>
        <taxon>Tracheophyta</taxon>
        <taxon>Spermatophyta</taxon>
        <taxon>Magnoliopsida</taxon>
        <taxon>eudicotyledons</taxon>
        <taxon>Gunneridae</taxon>
        <taxon>Pentapetalae</taxon>
        <taxon>rosids</taxon>
        <taxon>fabids</taxon>
        <taxon>Fabales</taxon>
        <taxon>Fabaceae</taxon>
        <taxon>Papilionoideae</taxon>
        <taxon>50 kb inversion clade</taxon>
        <taxon>dalbergioids sensu lato</taxon>
        <taxon>Dalbergieae</taxon>
        <taxon>Pterocarpus clade</taxon>
        <taxon>Stylosanthes</taxon>
    </lineage>
</organism>
<keyword evidence="3" id="KW-1185">Reference proteome</keyword>
<dbReference type="EMBL" id="JASCZI010061008">
    <property type="protein sequence ID" value="MED6137218.1"/>
    <property type="molecule type" value="Genomic_DNA"/>
</dbReference>
<evidence type="ECO:0000313" key="3">
    <source>
        <dbReference type="Proteomes" id="UP001341840"/>
    </source>
</evidence>